<dbReference type="CDD" id="cd11336">
    <property type="entry name" value="AmyAc_MTSase"/>
    <property type="match status" value="1"/>
</dbReference>
<organism evidence="3 4">
    <name type="scientific">Trinickia symbiotica</name>
    <dbReference type="NCBI Taxonomy" id="863227"/>
    <lineage>
        <taxon>Bacteria</taxon>
        <taxon>Pseudomonadati</taxon>
        <taxon>Pseudomonadota</taxon>
        <taxon>Betaproteobacteria</taxon>
        <taxon>Burkholderiales</taxon>
        <taxon>Burkholderiaceae</taxon>
        <taxon>Trinickia</taxon>
    </lineage>
</organism>
<keyword evidence="4" id="KW-1185">Reference proteome</keyword>
<dbReference type="GO" id="GO:0030980">
    <property type="term" value="P:alpha-glucan catabolic process"/>
    <property type="evidence" value="ECO:0007669"/>
    <property type="project" value="TreeGrafter"/>
</dbReference>
<dbReference type="RefSeq" id="WP_018439779.1">
    <property type="nucleotide sequence ID" value="NZ_KB890166.1"/>
</dbReference>
<dbReference type="GO" id="GO:0005992">
    <property type="term" value="P:trehalose biosynthetic process"/>
    <property type="evidence" value="ECO:0007669"/>
    <property type="project" value="TreeGrafter"/>
</dbReference>
<dbReference type="InterPro" id="IPR012767">
    <property type="entry name" value="Trehalose_TreY"/>
</dbReference>
<evidence type="ECO:0000256" key="1">
    <source>
        <dbReference type="SAM" id="MobiDB-lite"/>
    </source>
</evidence>
<comment type="caution">
    <text evidence="3">The sequence shown here is derived from an EMBL/GenBank/DDBJ whole genome shotgun (WGS) entry which is preliminary data.</text>
</comment>
<dbReference type="Gene3D" id="3.20.20.80">
    <property type="entry name" value="Glycosidases"/>
    <property type="match status" value="4"/>
</dbReference>
<gene>
    <name evidence="3" type="primary">treY</name>
    <name evidence="3" type="ORF">C0Z20_08015</name>
</gene>
<dbReference type="PANTHER" id="PTHR10357:SF216">
    <property type="entry name" value="MALTOOLIGOSYL TREHALOSE SYNTHASE-RELATED"/>
    <property type="match status" value="1"/>
</dbReference>
<feature type="region of interest" description="Disordered" evidence="1">
    <location>
        <begin position="538"/>
        <end position="569"/>
    </location>
</feature>
<dbReference type="OrthoDB" id="9761577at2"/>
<dbReference type="GO" id="GO:0047470">
    <property type="term" value="F:(1,4)-alpha-D-glucan 1-alpha-D-glucosylmutase activity"/>
    <property type="evidence" value="ECO:0007669"/>
    <property type="project" value="TreeGrafter"/>
</dbReference>
<name>A0A2N7X6M7_9BURK</name>
<dbReference type="InterPro" id="IPR006047">
    <property type="entry name" value="GH13_cat_dom"/>
</dbReference>
<evidence type="ECO:0000313" key="3">
    <source>
        <dbReference type="EMBL" id="PMS37260.1"/>
    </source>
</evidence>
<dbReference type="EMBL" id="PNYC01000004">
    <property type="protein sequence ID" value="PMS37260.1"/>
    <property type="molecule type" value="Genomic_DNA"/>
</dbReference>
<dbReference type="SUPFAM" id="SSF51445">
    <property type="entry name" value="(Trans)glycosidases"/>
    <property type="match status" value="1"/>
</dbReference>
<dbReference type="InterPro" id="IPR017853">
    <property type="entry name" value="GH"/>
</dbReference>
<dbReference type="NCBIfam" id="TIGR02401">
    <property type="entry name" value="trehalose_TreY"/>
    <property type="match status" value="1"/>
</dbReference>
<dbReference type="STRING" id="863227.GCA_000373005_01242"/>
<evidence type="ECO:0000313" key="4">
    <source>
        <dbReference type="Proteomes" id="UP000235777"/>
    </source>
</evidence>
<evidence type="ECO:0000259" key="2">
    <source>
        <dbReference type="SMART" id="SM00642"/>
    </source>
</evidence>
<sequence length="999" mass="110232">MTLPRSTLRLQLHRGFTFDDAAAHVDYFSALGVSHLYLSPITTAVPGSMHGYDTVDYGNVNPELGGEPALKRLAADLRARQMGIVADIVPNHMGIAGSHNAWWLDILEWGRHSAHARYFDIDWHSPDPALRGKVLAPCLGAQYGEELMAGRITLSFDTELTRIVARYAEHLFPICPVDYATILRTAIDGKALRDDAKRAEAGKARPTAEQDREREALKVLAAHFDGLTAQPDERPRAQDALEALHAFVDAHGRAAIDNALAAYSPDTPPSRERLHRLLERQYFRLAWWRTAADEVNWRRFFDISTLAAVRAERTEVFEAAHALILRLFAEGVIDGVRIDHIDGLLDPREYCQRLRERLAERETQRPPQLDGTRAYVVVEKILARGEALPADWPVDGTTGYDFMNDVGALLHDPEGEAALTATWNELAASETTFAQEVLAARRQVLAENLPAELDRATRALHRLAREQPATRDFTFLAIRRALIELAVHFPVYRFYPVNGLRTEADERYFRTAYEAARAVLPAAYHGVLAKLDEWLGGPGPQAQAPAPAGAGTSAEAASGADAARTSTPNRERRTACALFAQLTAPLAAKAVEDTAFYRYGRLFSRNEVGADPGDFSLSVEAFHETNLARQQRFPHALVATATHDHKRGEDVRARLAVLSEIASEWGATLRAWSTLNAPHRREAPGALARAAAEPPAGDVAYRLSHGWAPGAAAEAMLYQTLVGCWPYDLDPSDAAGVEAFAERVAQWQLKALREAKLRTTWYAPDLEYEAASRDFLFDILAPQRRDGFLRELSQFVARVSRAGAVNSLLQTMLRIAAPGVPDLFQGTELWDFSLVDPDNRRPVDFALRRAMLVDTPPSEQLSNWRDGRVKLGVIHRALTLRAVSPALFLEGSYIPLSVQGTYARHVVAFARRHGDAYAIAIATRFACGLLAPESDVPLADPAVWQDTRVELPPALASRALFDWLSPGAPKVDDDGNLFVQDVLTALPVALLVEEGVPGR</sequence>
<dbReference type="PANTHER" id="PTHR10357">
    <property type="entry name" value="ALPHA-AMYLASE FAMILY MEMBER"/>
    <property type="match status" value="1"/>
</dbReference>
<dbReference type="Pfam" id="PF00128">
    <property type="entry name" value="Alpha-amylase"/>
    <property type="match status" value="1"/>
</dbReference>
<proteinExistence type="predicted"/>
<protein>
    <submittedName>
        <fullName evidence="3">Malto-oligosyltrehalose synthase</fullName>
    </submittedName>
</protein>
<feature type="compositionally biased region" description="Low complexity" evidence="1">
    <location>
        <begin position="540"/>
        <end position="563"/>
    </location>
</feature>
<reference evidence="3 4" key="1">
    <citation type="submission" date="2018-01" db="EMBL/GenBank/DDBJ databases">
        <title>Whole genome analyses suggest that Burkholderia sensu lato contains two further novel genera in the rhizoxinica-symbiotica group Mycetohabitans gen. nov., and Trinickia gen. nov.: implications for the evolution of diazotrophy and nodulation in the Burkholderiaceae.</title>
        <authorList>
            <person name="Estrada-de los Santos P."/>
            <person name="Palmer M."/>
            <person name="Chavez-Ramirez B."/>
            <person name="Beukes C."/>
            <person name="Steenkamp E.T."/>
            <person name="Hirsch A.M."/>
            <person name="Manyaka P."/>
            <person name="Maluk M."/>
            <person name="Lafos M."/>
            <person name="Crook M."/>
            <person name="Gross E."/>
            <person name="Simon M.F."/>
            <person name="Bueno dos Reis Junior F."/>
            <person name="Poole P.S."/>
            <person name="Venter S.N."/>
            <person name="James E.K."/>
        </authorList>
    </citation>
    <scope>NUCLEOTIDE SEQUENCE [LARGE SCALE GENOMIC DNA]</scope>
    <source>
        <strain evidence="3 4">JPY 581</strain>
    </source>
</reference>
<dbReference type="SMART" id="SM00642">
    <property type="entry name" value="Aamy"/>
    <property type="match status" value="1"/>
</dbReference>
<feature type="domain" description="Glycosyl hydrolase family 13 catalytic" evidence="2">
    <location>
        <begin position="13"/>
        <end position="486"/>
    </location>
</feature>
<dbReference type="AlphaFoldDB" id="A0A2N7X6M7"/>
<accession>A0A2N7X6M7</accession>
<dbReference type="Proteomes" id="UP000235777">
    <property type="component" value="Unassembled WGS sequence"/>
</dbReference>